<dbReference type="CDD" id="cd09600">
    <property type="entry name" value="M1_APN"/>
    <property type="match status" value="1"/>
</dbReference>
<dbReference type="GO" id="GO:0008270">
    <property type="term" value="F:zinc ion binding"/>
    <property type="evidence" value="ECO:0007669"/>
    <property type="project" value="InterPro"/>
</dbReference>
<evidence type="ECO:0000256" key="9">
    <source>
        <dbReference type="ARBA" id="ARBA00022801"/>
    </source>
</evidence>
<reference evidence="15" key="1">
    <citation type="submission" date="2020-01" db="EMBL/GenBank/DDBJ databases">
        <authorList>
            <person name="Meier V. D."/>
            <person name="Meier V D."/>
        </authorList>
    </citation>
    <scope>NUCLEOTIDE SEQUENCE</scope>
    <source>
        <strain evidence="15">HLG_WM_MAG_03</strain>
    </source>
</reference>
<feature type="domain" description="Peptidase M1 alanyl aminopeptidase Ig-like fold" evidence="13">
    <location>
        <begin position="450"/>
        <end position="540"/>
    </location>
</feature>
<gene>
    <name evidence="15" type="ORF">HELGO_WM41554</name>
</gene>
<evidence type="ECO:0000259" key="12">
    <source>
        <dbReference type="Pfam" id="PF01433"/>
    </source>
</evidence>
<evidence type="ECO:0000256" key="11">
    <source>
        <dbReference type="ARBA" id="ARBA00023049"/>
    </source>
</evidence>
<dbReference type="GO" id="GO:0006508">
    <property type="term" value="P:proteolysis"/>
    <property type="evidence" value="ECO:0007669"/>
    <property type="project" value="UniProtKB-KW"/>
</dbReference>
<protein>
    <recommendedName>
        <fullName evidence="5">Aminopeptidase N</fullName>
        <ecNumber evidence="4">3.4.11.2</ecNumber>
    </recommendedName>
</protein>
<evidence type="ECO:0000256" key="4">
    <source>
        <dbReference type="ARBA" id="ARBA00012564"/>
    </source>
</evidence>
<comment type="catalytic activity">
    <reaction evidence="1">
        <text>Release of an N-terminal amino acid, Xaa-|-Yaa- from a peptide, amide or arylamide. Xaa is preferably Ala, but may be most amino acids including Pro (slow action). When a terminal hydrophobic residue is followed by a prolyl residue, the two may be released as an intact Xaa-Pro dipeptide.</text>
        <dbReference type="EC" id="3.4.11.2"/>
    </reaction>
</comment>
<keyword evidence="6 15" id="KW-0031">Aminopeptidase</keyword>
<dbReference type="FunFam" id="3.30.2010.30:FF:000002">
    <property type="entry name" value="Putative aminopeptidase N"/>
    <property type="match status" value="1"/>
</dbReference>
<dbReference type="EC" id="3.4.11.2" evidence="4"/>
<evidence type="ECO:0000259" key="13">
    <source>
        <dbReference type="Pfam" id="PF11940"/>
    </source>
</evidence>
<sequence>MNENTNQPTAIHLKDYQAPNFKINSVELTFELFEEYTTVNSVMNISKINSDSTILALNSIDLELESIYIDDIEVDSRNYVYENELLSISNVPEEFTLKIENKIYPHLNTELEGLYLSSGIYCTQNEPEGFRRITPYLDKPDSLSVFTTTIIADANKYPILLGNGNKASELTPLENNRQSMTWHDPHPKPAYLFALVAGNLGVVSDAFTTASGNDVELNIYCDLGNESKCHHAMKSLKEAMIWDEEQYGCEYDLNIYNIVAVDAFNMGAMENKGLNIFNTSAVLADADVATDDNFMRIQSIIAHEYFHNWTGNRVTCKNWFQLTLKEGLTVFRDQCFSADLNSADVQRINDVKDLRSYQFVEDASPTSHPIQPKSYISMNNFYTATVYEKGAEVIRMVHTLLGEENYRKATDLYFKTFDGQAVTTQDFLWSMQEASGHDLTHFELWYDQSGTPTVKVTNSYENGIYSINFKQIVPSTVDGTEQKPYYFPFKIGLIDSNGQEILEKVLILSKEEETFSFENLKEKPHLSLNRDFSAPVIVEFKDADHVFSMEHDQNSFARYDATQTFGIETIK</sequence>
<dbReference type="NCBIfam" id="TIGR02414">
    <property type="entry name" value="pepN_proteo"/>
    <property type="match status" value="1"/>
</dbReference>
<dbReference type="InterPro" id="IPR012779">
    <property type="entry name" value="Peptidase_M1_pepN"/>
</dbReference>
<keyword evidence="11" id="KW-0482">Metalloprotease</keyword>
<dbReference type="InterPro" id="IPR042097">
    <property type="entry name" value="Aminopeptidase_N-like_N_sf"/>
</dbReference>
<dbReference type="InterPro" id="IPR014782">
    <property type="entry name" value="Peptidase_M1_dom"/>
</dbReference>
<dbReference type="AlphaFoldDB" id="A0A6S6TBS9"/>
<dbReference type="Pfam" id="PF17900">
    <property type="entry name" value="Peptidase_M1_N"/>
    <property type="match status" value="1"/>
</dbReference>
<dbReference type="Gene3D" id="2.60.40.1840">
    <property type="match status" value="1"/>
</dbReference>
<evidence type="ECO:0000256" key="7">
    <source>
        <dbReference type="ARBA" id="ARBA00022670"/>
    </source>
</evidence>
<evidence type="ECO:0000256" key="2">
    <source>
        <dbReference type="ARBA" id="ARBA00001947"/>
    </source>
</evidence>
<dbReference type="Gene3D" id="1.10.390.10">
    <property type="entry name" value="Neutral Protease Domain 2"/>
    <property type="match status" value="1"/>
</dbReference>
<accession>A0A6S6TBS9</accession>
<dbReference type="InterPro" id="IPR001930">
    <property type="entry name" value="Peptidase_M1"/>
</dbReference>
<proteinExistence type="inferred from homology"/>
<keyword evidence="10" id="KW-0862">Zinc</keyword>
<name>A0A6S6TBS9_9BACT</name>
<organism evidence="15">
    <name type="scientific">uncultured Sulfurovum sp</name>
    <dbReference type="NCBI Taxonomy" id="269237"/>
    <lineage>
        <taxon>Bacteria</taxon>
        <taxon>Pseudomonadati</taxon>
        <taxon>Campylobacterota</taxon>
        <taxon>Epsilonproteobacteria</taxon>
        <taxon>Campylobacterales</taxon>
        <taxon>Sulfurovaceae</taxon>
        <taxon>Sulfurovum</taxon>
        <taxon>environmental samples</taxon>
    </lineage>
</organism>
<dbReference type="SUPFAM" id="SSF63737">
    <property type="entry name" value="Leukotriene A4 hydrolase N-terminal domain"/>
    <property type="match status" value="1"/>
</dbReference>
<dbReference type="InterPro" id="IPR045357">
    <property type="entry name" value="Aminopeptidase_N-like_N"/>
</dbReference>
<dbReference type="EMBL" id="CACVAR010000217">
    <property type="protein sequence ID" value="CAA6812533.1"/>
    <property type="molecule type" value="Genomic_DNA"/>
</dbReference>
<dbReference type="GO" id="GO:0016285">
    <property type="term" value="F:alanyl aminopeptidase activity"/>
    <property type="evidence" value="ECO:0007669"/>
    <property type="project" value="UniProtKB-EC"/>
</dbReference>
<dbReference type="GO" id="GO:0008237">
    <property type="term" value="F:metallopeptidase activity"/>
    <property type="evidence" value="ECO:0007669"/>
    <property type="project" value="UniProtKB-KW"/>
</dbReference>
<dbReference type="SUPFAM" id="SSF55486">
    <property type="entry name" value="Metalloproteases ('zincins'), catalytic domain"/>
    <property type="match status" value="1"/>
</dbReference>
<dbReference type="PANTHER" id="PTHR46322">
    <property type="entry name" value="PUROMYCIN-SENSITIVE AMINOPEPTIDASE"/>
    <property type="match status" value="1"/>
</dbReference>
<dbReference type="InterPro" id="IPR027268">
    <property type="entry name" value="Peptidase_M4/M1_CTD_sf"/>
</dbReference>
<dbReference type="PANTHER" id="PTHR46322:SF1">
    <property type="entry name" value="PUROMYCIN-SENSITIVE AMINOPEPTIDASE"/>
    <property type="match status" value="1"/>
</dbReference>
<evidence type="ECO:0000256" key="6">
    <source>
        <dbReference type="ARBA" id="ARBA00022438"/>
    </source>
</evidence>
<feature type="domain" description="Peptidase M1 membrane alanine aminopeptidase" evidence="12">
    <location>
        <begin position="232"/>
        <end position="442"/>
    </location>
</feature>
<evidence type="ECO:0000259" key="14">
    <source>
        <dbReference type="Pfam" id="PF17900"/>
    </source>
</evidence>
<comment type="cofactor">
    <cofactor evidence="2">
        <name>Zn(2+)</name>
        <dbReference type="ChEBI" id="CHEBI:29105"/>
    </cofactor>
</comment>
<keyword evidence="8" id="KW-0479">Metal-binding</keyword>
<keyword evidence="7" id="KW-0645">Protease</keyword>
<feature type="non-terminal residue" evidence="15">
    <location>
        <position position="571"/>
    </location>
</feature>
<dbReference type="Gene3D" id="2.60.40.1730">
    <property type="entry name" value="tricorn interacting facor f3 domain"/>
    <property type="match status" value="1"/>
</dbReference>
<comment type="similarity">
    <text evidence="3">Belongs to the peptidase M1 family.</text>
</comment>
<evidence type="ECO:0000256" key="5">
    <source>
        <dbReference type="ARBA" id="ARBA00015611"/>
    </source>
</evidence>
<evidence type="ECO:0000256" key="3">
    <source>
        <dbReference type="ARBA" id="ARBA00010136"/>
    </source>
</evidence>
<keyword evidence="9 15" id="KW-0378">Hydrolase</keyword>
<evidence type="ECO:0000256" key="10">
    <source>
        <dbReference type="ARBA" id="ARBA00022833"/>
    </source>
</evidence>
<dbReference type="PRINTS" id="PR00756">
    <property type="entry name" value="ALADIPTASE"/>
</dbReference>
<dbReference type="Pfam" id="PF11940">
    <property type="entry name" value="DUF3458"/>
    <property type="match status" value="1"/>
</dbReference>
<evidence type="ECO:0000313" key="15">
    <source>
        <dbReference type="EMBL" id="CAA6812533.1"/>
    </source>
</evidence>
<dbReference type="InterPro" id="IPR035414">
    <property type="entry name" value="Peptidase_M1_pepN_Ig-like"/>
</dbReference>
<dbReference type="InterPro" id="IPR038438">
    <property type="entry name" value="PepN_Ig-like_sf"/>
</dbReference>
<evidence type="ECO:0000256" key="8">
    <source>
        <dbReference type="ARBA" id="ARBA00022723"/>
    </source>
</evidence>
<dbReference type="Gene3D" id="3.30.2010.30">
    <property type="match status" value="1"/>
</dbReference>
<dbReference type="Pfam" id="PF01433">
    <property type="entry name" value="Peptidase_M1"/>
    <property type="match status" value="1"/>
</dbReference>
<feature type="domain" description="Aminopeptidase N-like N-terminal" evidence="14">
    <location>
        <begin position="29"/>
        <end position="192"/>
    </location>
</feature>
<evidence type="ECO:0000256" key="1">
    <source>
        <dbReference type="ARBA" id="ARBA00000098"/>
    </source>
</evidence>